<dbReference type="InterPro" id="IPR035940">
    <property type="entry name" value="CAP_sf"/>
</dbReference>
<evidence type="ECO:0000313" key="3">
    <source>
        <dbReference type="WBParaSite" id="Csp11.Scaffold630.g20790.t1"/>
    </source>
</evidence>
<evidence type="ECO:0000256" key="1">
    <source>
        <dbReference type="SAM" id="SignalP"/>
    </source>
</evidence>
<dbReference type="WBParaSite" id="Csp11.Scaffold630.g20790.t1">
    <property type="protein sequence ID" value="Csp11.Scaffold630.g20790.t1"/>
    <property type="gene ID" value="Csp11.Scaffold630.g20790"/>
</dbReference>
<protein>
    <submittedName>
        <fullName evidence="3">Merozoite surface protein 8</fullName>
    </submittedName>
</protein>
<keyword evidence="2" id="KW-1185">Reference proteome</keyword>
<feature type="chain" id="PRO_5009309585" evidence="1">
    <location>
        <begin position="17"/>
        <end position="198"/>
    </location>
</feature>
<dbReference type="Gene3D" id="3.40.33.10">
    <property type="entry name" value="CAP"/>
    <property type="match status" value="1"/>
</dbReference>
<organism evidence="2 3">
    <name type="scientific">Caenorhabditis tropicalis</name>
    <dbReference type="NCBI Taxonomy" id="1561998"/>
    <lineage>
        <taxon>Eukaryota</taxon>
        <taxon>Metazoa</taxon>
        <taxon>Ecdysozoa</taxon>
        <taxon>Nematoda</taxon>
        <taxon>Chromadorea</taxon>
        <taxon>Rhabditida</taxon>
        <taxon>Rhabditina</taxon>
        <taxon>Rhabditomorpha</taxon>
        <taxon>Rhabditoidea</taxon>
        <taxon>Rhabditidae</taxon>
        <taxon>Peloderinae</taxon>
        <taxon>Caenorhabditis</taxon>
    </lineage>
</organism>
<accession>A0A1I7UZ42</accession>
<dbReference type="AlphaFoldDB" id="A0A1I7UZ42"/>
<name>A0A1I7UZ42_9PELO</name>
<dbReference type="Proteomes" id="UP000095282">
    <property type="component" value="Unplaced"/>
</dbReference>
<keyword evidence="1" id="KW-0732">Signal</keyword>
<feature type="signal peptide" evidence="1">
    <location>
        <begin position="1"/>
        <end position="16"/>
    </location>
</feature>
<sequence>MKVIVVIVLLFIYSTAIDTRVKRGDLTDKEKQGTADEVNVGRRQVANVRNIANMNKLSYSDSMSFPSKCVYKNVGFTFYDDDINFMRNLLKNKQKEFKTNPTQIIQQSENSAYNCINPKQKTIRCKKMDCTVDGRTVHNLPNCVCGPESSLKLEEFDTGKPGSKCPGKVDDGLCVVDTGNLASTVFAFLSLAVFYLIV</sequence>
<evidence type="ECO:0000313" key="2">
    <source>
        <dbReference type="Proteomes" id="UP000095282"/>
    </source>
</evidence>
<reference evidence="3" key="1">
    <citation type="submission" date="2016-11" db="UniProtKB">
        <authorList>
            <consortium name="WormBaseParasite"/>
        </authorList>
    </citation>
    <scope>IDENTIFICATION</scope>
</reference>
<proteinExistence type="predicted"/>